<dbReference type="Proteomes" id="UP000777935">
    <property type="component" value="Unassembled WGS sequence"/>
</dbReference>
<feature type="domain" description="Translocation and assembly module TamB C-terminal" evidence="5">
    <location>
        <begin position="734"/>
        <end position="1079"/>
    </location>
</feature>
<evidence type="ECO:0000256" key="3">
    <source>
        <dbReference type="ARBA" id="ARBA00022989"/>
    </source>
</evidence>
<dbReference type="EMBL" id="JABUFE010000007">
    <property type="protein sequence ID" value="NSX55625.1"/>
    <property type="molecule type" value="Genomic_DNA"/>
</dbReference>
<protein>
    <submittedName>
        <fullName evidence="6">Translocation/assembly module TamB domain-containing protein</fullName>
    </submittedName>
</protein>
<dbReference type="RefSeq" id="WP_174138777.1">
    <property type="nucleotide sequence ID" value="NZ_JABUFE010000007.1"/>
</dbReference>
<dbReference type="PANTHER" id="PTHR36985:SF1">
    <property type="entry name" value="TRANSLOCATION AND ASSEMBLY MODULE SUBUNIT TAMB"/>
    <property type="match status" value="1"/>
</dbReference>
<dbReference type="Pfam" id="PF04357">
    <property type="entry name" value="TamB"/>
    <property type="match status" value="1"/>
</dbReference>
<keyword evidence="2" id="KW-0812">Transmembrane</keyword>
<dbReference type="PANTHER" id="PTHR36985">
    <property type="entry name" value="TRANSLOCATION AND ASSEMBLY MODULE SUBUNIT TAMB"/>
    <property type="match status" value="1"/>
</dbReference>
<evidence type="ECO:0000256" key="1">
    <source>
        <dbReference type="ARBA" id="ARBA00004167"/>
    </source>
</evidence>
<keyword evidence="4" id="KW-0472">Membrane</keyword>
<dbReference type="InterPro" id="IPR007452">
    <property type="entry name" value="TamB_C"/>
</dbReference>
<name>A0ABX2ITG7_9RHOB</name>
<comment type="caution">
    <text evidence="6">The sequence shown here is derived from an EMBL/GenBank/DDBJ whole genome shotgun (WGS) entry which is preliminary data.</text>
</comment>
<evidence type="ECO:0000256" key="4">
    <source>
        <dbReference type="ARBA" id="ARBA00023136"/>
    </source>
</evidence>
<comment type="subcellular location">
    <subcellularLocation>
        <location evidence="1">Membrane</location>
        <topology evidence="1">Single-pass membrane protein</topology>
    </subcellularLocation>
</comment>
<reference evidence="6 7" key="1">
    <citation type="submission" date="2020-06" db="EMBL/GenBank/DDBJ databases">
        <title>Sulfitobacter algicola sp. nov., isolated from green algae.</title>
        <authorList>
            <person name="Wang C."/>
        </authorList>
    </citation>
    <scope>NUCLEOTIDE SEQUENCE [LARGE SCALE GENOMIC DNA]</scope>
    <source>
        <strain evidence="6 7">1151</strain>
    </source>
</reference>
<evidence type="ECO:0000259" key="5">
    <source>
        <dbReference type="Pfam" id="PF04357"/>
    </source>
</evidence>
<sequence>MIRFFIFLTVLVWPFVILAQDDNSDEGFIVNFIEDNLSGVSRDVQLKGFTGALSSRATLDRLTIADDDGIWLTLEDVVLDWNRSALLSGELIVRELTAGRIELARMPKSEPSAPTPEATEFSLPELPVSIDIASINAEEIVIGAPILGEEARFQIEGSLTLAGGQGRMDIDAERIDGKTGVFDLGVGYANTSGVLSVNLSLEEGRSGLISTLSGLHGAPALSLTAQGEGPVDTFTTDIALSTDDVQRLTGTMALRTIAAEDPTAAPTRAFDADISGDIATLFAPEFRAFFGPSIQLQANGQQSPDGRISLDRFNLSAASLRLAGRAAFNPDGWPQLLDLTGQMADPSGDKIRLPIAGDPVFVTRASMRITYDGAQGDGWKGRIGIAGLEQSQLSASALTLIGGGTIQQGDALTIGRVFASLNYAAQGLAFDDPGLSAAVGDQVDGDIVINIVESEPIDIPTLRLNGLDYSANGRARIDRLDNNLNTTVQMQLAMDDLARLSELAGRPLRGDATADIQGNYMPLSGEFDITLDAAANDLAVSQRELDRVIAGQSTITARAIRTLDGTQIENAILTTPNFNASVDAQLGSETSSVTYQARLNDVGLITPDFTGPFTLEGTALGFTTVWQVNADATAPGNSTLNVAGGIATNGNLALNVQGQGPLAALNPFIEPRNLRGVAQVQLAINGPPQLSSVLGTISTQNARLSAPTYRVALDNIDGRLELGGGRARVNVQSQVEAGGNVSLDGSFGLLFPYFATLEARLREVQIVDDDLYQTSVSGGINFGGPLIGGAVISGDLVLGPTEIQVPSTTITTLGAIPDITHIGEPIDVRRTRERAGLLDQDDGVSRSSPYLLNITVRAPGRMFVRGRGLDAELGGQLRLSGTSAIMIPSGRFELVRGRLDILQQRFELDEGWAQLEGDFNPVIRLVATTETATGSASIIVEGDAAAPEVNFASTPELPDDEILAQLFFGRELQSLSALQALQLASAVATLAGRGDGGVVNRLRESTGLDDLDVTSGDDGETALRAGKYLSDNVYTDVTVGSNGSSEINLNLDVGDNVTIKGGLDDEGNTGIGLFFERDY</sequence>
<keyword evidence="3" id="KW-1133">Transmembrane helix</keyword>
<evidence type="ECO:0000313" key="6">
    <source>
        <dbReference type="EMBL" id="NSX55625.1"/>
    </source>
</evidence>
<proteinExistence type="predicted"/>
<evidence type="ECO:0000313" key="7">
    <source>
        <dbReference type="Proteomes" id="UP000777935"/>
    </source>
</evidence>
<gene>
    <name evidence="6" type="ORF">HRQ87_12500</name>
</gene>
<keyword evidence="7" id="KW-1185">Reference proteome</keyword>
<accession>A0ABX2ITG7</accession>
<evidence type="ECO:0000256" key="2">
    <source>
        <dbReference type="ARBA" id="ARBA00022692"/>
    </source>
</evidence>
<organism evidence="6 7">
    <name type="scientific">Parasulfitobacter algicola</name>
    <dbReference type="NCBI Taxonomy" id="2614809"/>
    <lineage>
        <taxon>Bacteria</taxon>
        <taxon>Pseudomonadati</taxon>
        <taxon>Pseudomonadota</taxon>
        <taxon>Alphaproteobacteria</taxon>
        <taxon>Rhodobacterales</taxon>
        <taxon>Roseobacteraceae</taxon>
        <taxon>Parasulfitobacter</taxon>
    </lineage>
</organism>